<keyword evidence="5 6" id="KW-0539">Nucleus</keyword>
<gene>
    <name evidence="9" type="ORF">CTI12_AA366320</name>
</gene>
<organism evidence="9 10">
    <name type="scientific">Artemisia annua</name>
    <name type="common">Sweet wormwood</name>
    <dbReference type="NCBI Taxonomy" id="35608"/>
    <lineage>
        <taxon>Eukaryota</taxon>
        <taxon>Viridiplantae</taxon>
        <taxon>Streptophyta</taxon>
        <taxon>Embryophyta</taxon>
        <taxon>Tracheophyta</taxon>
        <taxon>Spermatophyta</taxon>
        <taxon>Magnoliopsida</taxon>
        <taxon>eudicotyledons</taxon>
        <taxon>Gunneridae</taxon>
        <taxon>Pentapetalae</taxon>
        <taxon>asterids</taxon>
        <taxon>campanulids</taxon>
        <taxon>Asterales</taxon>
        <taxon>Asteraceae</taxon>
        <taxon>Asteroideae</taxon>
        <taxon>Anthemideae</taxon>
        <taxon>Artemisiinae</taxon>
        <taxon>Artemisia</taxon>
    </lineage>
</organism>
<comment type="similarity">
    <text evidence="6">Belongs to the histone H1/H5 family.</text>
</comment>
<name>A0A2U1MLS7_ARTAN</name>
<dbReference type="PANTHER" id="PTHR11467">
    <property type="entry name" value="HISTONE H1"/>
    <property type="match status" value="1"/>
</dbReference>
<evidence type="ECO:0000256" key="3">
    <source>
        <dbReference type="ARBA" id="ARBA00022454"/>
    </source>
</evidence>
<evidence type="ECO:0000256" key="1">
    <source>
        <dbReference type="ARBA" id="ARBA00004123"/>
    </source>
</evidence>
<dbReference type="PANTHER" id="PTHR11467:SF131">
    <property type="entry name" value="HISTONE H1"/>
    <property type="match status" value="1"/>
</dbReference>
<dbReference type="InterPro" id="IPR036390">
    <property type="entry name" value="WH_DNA-bd_sf"/>
</dbReference>
<dbReference type="EMBL" id="PKPP01004927">
    <property type="protein sequence ID" value="PWA62174.1"/>
    <property type="molecule type" value="Genomic_DNA"/>
</dbReference>
<dbReference type="SMART" id="SM00526">
    <property type="entry name" value="H15"/>
    <property type="match status" value="1"/>
</dbReference>
<dbReference type="InterPro" id="IPR005818">
    <property type="entry name" value="Histone_H1/H5_H15"/>
</dbReference>
<dbReference type="GO" id="GO:0030261">
    <property type="term" value="P:chromosome condensation"/>
    <property type="evidence" value="ECO:0007669"/>
    <property type="project" value="TreeGrafter"/>
</dbReference>
<dbReference type="GO" id="GO:0003690">
    <property type="term" value="F:double-stranded DNA binding"/>
    <property type="evidence" value="ECO:0007669"/>
    <property type="project" value="TreeGrafter"/>
</dbReference>
<evidence type="ECO:0000256" key="6">
    <source>
        <dbReference type="RuleBase" id="RU003894"/>
    </source>
</evidence>
<evidence type="ECO:0000313" key="10">
    <source>
        <dbReference type="Proteomes" id="UP000245207"/>
    </source>
</evidence>
<dbReference type="GO" id="GO:0045910">
    <property type="term" value="P:negative regulation of DNA recombination"/>
    <property type="evidence" value="ECO:0007669"/>
    <property type="project" value="TreeGrafter"/>
</dbReference>
<evidence type="ECO:0000256" key="2">
    <source>
        <dbReference type="ARBA" id="ARBA00004286"/>
    </source>
</evidence>
<dbReference type="GO" id="GO:0006334">
    <property type="term" value="P:nucleosome assembly"/>
    <property type="evidence" value="ECO:0007669"/>
    <property type="project" value="InterPro"/>
</dbReference>
<dbReference type="GO" id="GO:0031492">
    <property type="term" value="F:nucleosomal DNA binding"/>
    <property type="evidence" value="ECO:0007669"/>
    <property type="project" value="TreeGrafter"/>
</dbReference>
<reference evidence="9 10" key="1">
    <citation type="journal article" date="2018" name="Mol. Plant">
        <title>The genome of Artemisia annua provides insight into the evolution of Asteraceae family and artemisinin biosynthesis.</title>
        <authorList>
            <person name="Shen Q."/>
            <person name="Zhang L."/>
            <person name="Liao Z."/>
            <person name="Wang S."/>
            <person name="Yan T."/>
            <person name="Shi P."/>
            <person name="Liu M."/>
            <person name="Fu X."/>
            <person name="Pan Q."/>
            <person name="Wang Y."/>
            <person name="Lv Z."/>
            <person name="Lu X."/>
            <person name="Zhang F."/>
            <person name="Jiang W."/>
            <person name="Ma Y."/>
            <person name="Chen M."/>
            <person name="Hao X."/>
            <person name="Li L."/>
            <person name="Tang Y."/>
            <person name="Lv G."/>
            <person name="Zhou Y."/>
            <person name="Sun X."/>
            <person name="Brodelius P.E."/>
            <person name="Rose J.K.C."/>
            <person name="Tang K."/>
        </authorList>
    </citation>
    <scope>NUCLEOTIDE SEQUENCE [LARGE SCALE GENOMIC DNA]</scope>
    <source>
        <strain evidence="10">cv. Huhao1</strain>
        <tissue evidence="9">Leaf</tissue>
    </source>
</reference>
<comment type="subcellular location">
    <subcellularLocation>
        <location evidence="2">Chromosome</location>
    </subcellularLocation>
    <subcellularLocation>
        <location evidence="1 6">Nucleus</location>
    </subcellularLocation>
</comment>
<dbReference type="PRINTS" id="PR00624">
    <property type="entry name" value="HISTONEH5"/>
</dbReference>
<evidence type="ECO:0000259" key="8">
    <source>
        <dbReference type="PROSITE" id="PS51504"/>
    </source>
</evidence>
<evidence type="ECO:0000256" key="5">
    <source>
        <dbReference type="ARBA" id="ARBA00023242"/>
    </source>
</evidence>
<dbReference type="Gene3D" id="1.10.10.10">
    <property type="entry name" value="Winged helix-like DNA-binding domain superfamily/Winged helix DNA-binding domain"/>
    <property type="match status" value="1"/>
</dbReference>
<evidence type="ECO:0000313" key="9">
    <source>
        <dbReference type="EMBL" id="PWA62174.1"/>
    </source>
</evidence>
<dbReference type="OrthoDB" id="1110759at2759"/>
<dbReference type="GO" id="GO:0000786">
    <property type="term" value="C:nucleosome"/>
    <property type="evidence" value="ECO:0007669"/>
    <property type="project" value="InterPro"/>
</dbReference>
<proteinExistence type="inferred from homology"/>
<dbReference type="AlphaFoldDB" id="A0A2U1MLS7"/>
<dbReference type="Pfam" id="PF00538">
    <property type="entry name" value="Linker_histone"/>
    <property type="match status" value="1"/>
</dbReference>
<dbReference type="InterPro" id="IPR005819">
    <property type="entry name" value="H1/H5"/>
</dbReference>
<dbReference type="PROSITE" id="PS51504">
    <property type="entry name" value="H15"/>
    <property type="match status" value="1"/>
</dbReference>
<feature type="region of interest" description="Disordered" evidence="7">
    <location>
        <begin position="1"/>
        <end position="58"/>
    </location>
</feature>
<evidence type="ECO:0000256" key="4">
    <source>
        <dbReference type="ARBA" id="ARBA00023125"/>
    </source>
</evidence>
<dbReference type="Proteomes" id="UP000245207">
    <property type="component" value="Unassembled WGS sequence"/>
</dbReference>
<accession>A0A2U1MLS7</accession>
<evidence type="ECO:0000256" key="7">
    <source>
        <dbReference type="SAM" id="MobiDB-lite"/>
    </source>
</evidence>
<feature type="domain" description="H15" evidence="8">
    <location>
        <begin position="57"/>
        <end position="133"/>
    </location>
</feature>
<protein>
    <submittedName>
        <fullName evidence="9">Winged-helix DNA-binding transcription factor family protein</fullName>
    </submittedName>
</protein>
<dbReference type="InterPro" id="IPR036388">
    <property type="entry name" value="WH-like_DNA-bd_sf"/>
</dbReference>
<sequence length="163" mass="18071">MSTEEPIAATEVPSTVEPTADDAPATEDAPAAAETKESKPKKAKKSPAARKPKSSASHPTYFEMISEAIVSLKERNGSSQYAIGKFIEDKHKNLPANFKKQLLTQLKKLVAGDKLVKSRNLSKEALRLLRLRQKAAPAKKALRLKGCADKRRRLREVLQTRRK</sequence>
<keyword evidence="4 6" id="KW-0238">DNA-binding</keyword>
<feature type="compositionally biased region" description="Low complexity" evidence="7">
    <location>
        <begin position="17"/>
        <end position="33"/>
    </location>
</feature>
<dbReference type="GO" id="GO:0005634">
    <property type="term" value="C:nucleus"/>
    <property type="evidence" value="ECO:0007669"/>
    <property type="project" value="UniProtKB-SubCell"/>
</dbReference>
<dbReference type="SUPFAM" id="SSF46785">
    <property type="entry name" value="Winged helix' DNA-binding domain"/>
    <property type="match status" value="1"/>
</dbReference>
<dbReference type="CDD" id="cd00073">
    <property type="entry name" value="H15"/>
    <property type="match status" value="1"/>
</dbReference>
<feature type="compositionally biased region" description="Basic residues" evidence="7">
    <location>
        <begin position="41"/>
        <end position="53"/>
    </location>
</feature>
<dbReference type="GO" id="GO:0030527">
    <property type="term" value="F:structural constituent of chromatin"/>
    <property type="evidence" value="ECO:0007669"/>
    <property type="project" value="InterPro"/>
</dbReference>
<comment type="caution">
    <text evidence="9">The sequence shown here is derived from an EMBL/GenBank/DDBJ whole genome shotgun (WGS) entry which is preliminary data.</text>
</comment>
<keyword evidence="10" id="KW-1185">Reference proteome</keyword>
<keyword evidence="3 6" id="KW-0158">Chromosome</keyword>